<dbReference type="Gene3D" id="2.30.29.30">
    <property type="entry name" value="Pleckstrin-homology domain (PH domain)/Phosphotyrosine-binding domain (PTB)"/>
    <property type="match status" value="1"/>
</dbReference>
<dbReference type="Ensembl" id="ENSXETT00000121081">
    <property type="protein sequence ID" value="ENSXETP00000109227"/>
    <property type="gene ID" value="ENSXETG00000045594"/>
</dbReference>
<proteinExistence type="predicted"/>
<name>A0A803JMN5_XENTR</name>
<dbReference type="FunFam" id="2.30.29.30:FF:000073">
    <property type="entry name" value="Pleckstrin homology domain-containing family B member 2"/>
    <property type="match status" value="1"/>
</dbReference>
<dbReference type="GeneTree" id="ENSGT00390000013989"/>
<evidence type="ECO:0000256" key="2">
    <source>
        <dbReference type="ARBA" id="ARBA00023136"/>
    </source>
</evidence>
<keyword evidence="2" id="KW-0472">Membrane</keyword>
<dbReference type="FunCoup" id="A0A803JMN5">
    <property type="interactions" value="292"/>
</dbReference>
<feature type="domain" description="PH" evidence="3">
    <location>
        <begin position="26"/>
        <end position="133"/>
    </location>
</feature>
<gene>
    <name evidence="4" type="primary">LOC116408919</name>
</gene>
<dbReference type="PROSITE" id="PS50003">
    <property type="entry name" value="PH_DOMAIN"/>
    <property type="match status" value="1"/>
</dbReference>
<dbReference type="PANTHER" id="PTHR14309:SF7">
    <property type="entry name" value="PLECKSTRIN HOMOLOGY DOMAIN-CONTAINING FAMILY B MEMBER 1"/>
    <property type="match status" value="1"/>
</dbReference>
<accession>A0A803JMN5</accession>
<dbReference type="Ensembl" id="ENSXETT00000106733">
    <property type="protein sequence ID" value="ENSXETP00000104179"/>
    <property type="gene ID" value="ENSXETG00000045594"/>
</dbReference>
<dbReference type="AlphaFoldDB" id="A0A803JMN5"/>
<organism evidence="4">
    <name type="scientific">Xenopus tropicalis</name>
    <name type="common">Western clawed frog</name>
    <name type="synonym">Silurana tropicalis</name>
    <dbReference type="NCBI Taxonomy" id="8364"/>
    <lineage>
        <taxon>Eukaryota</taxon>
        <taxon>Metazoa</taxon>
        <taxon>Chordata</taxon>
        <taxon>Craniata</taxon>
        <taxon>Vertebrata</taxon>
        <taxon>Euteleostomi</taxon>
        <taxon>Amphibia</taxon>
        <taxon>Batrachia</taxon>
        <taxon>Anura</taxon>
        <taxon>Pipoidea</taxon>
        <taxon>Pipidae</taxon>
        <taxon>Xenopodinae</taxon>
        <taxon>Xenopus</taxon>
        <taxon>Silurana</taxon>
    </lineage>
</organism>
<dbReference type="Pfam" id="PF00169">
    <property type="entry name" value="PH"/>
    <property type="match status" value="1"/>
</dbReference>
<comment type="subcellular location">
    <subcellularLocation>
        <location evidence="1">Membrane</location>
    </subcellularLocation>
</comment>
<evidence type="ECO:0000256" key="1">
    <source>
        <dbReference type="ARBA" id="ARBA00004370"/>
    </source>
</evidence>
<dbReference type="InterPro" id="IPR039680">
    <property type="entry name" value="PLEKHB1/2"/>
</dbReference>
<dbReference type="InterPro" id="IPR011993">
    <property type="entry name" value="PH-like_dom_sf"/>
</dbReference>
<dbReference type="SUPFAM" id="SSF50729">
    <property type="entry name" value="PH domain-like"/>
    <property type="match status" value="1"/>
</dbReference>
<dbReference type="InterPro" id="IPR001849">
    <property type="entry name" value="PH_domain"/>
</dbReference>
<protein>
    <submittedName>
        <fullName evidence="4">Pleckstrin homology domain-containing family B member 1-like</fullName>
    </submittedName>
</protein>
<reference evidence="4" key="1">
    <citation type="journal article" date="2010" name="Science">
        <title>The genome of the Western clawed frog Xenopus tropicalis.</title>
        <authorList>
            <person name="Hellsten U."/>
            <person name="Harland R.M."/>
            <person name="Gilchrist M.J."/>
            <person name="Hendrix D."/>
            <person name="Jurka J."/>
            <person name="Kapitonov V."/>
            <person name="Ovcharenko I."/>
            <person name="Putnam N.H."/>
            <person name="Shu S."/>
            <person name="Taher L."/>
            <person name="Blitz I.L."/>
            <person name="Blumberg B."/>
            <person name="Dichmann D.S."/>
            <person name="Dubchak I."/>
            <person name="Amaya E."/>
            <person name="Detter J.C."/>
            <person name="Fletcher R."/>
            <person name="Gerhard D.S."/>
            <person name="Goodstein D."/>
            <person name="Graves T."/>
            <person name="Grigoriev I.V."/>
            <person name="Grimwood J."/>
            <person name="Kawashima T."/>
            <person name="Lindquist E."/>
            <person name="Lucas S.M."/>
            <person name="Mead P.E."/>
            <person name="Mitros T."/>
            <person name="Ogino H."/>
            <person name="Ohta Y."/>
            <person name="Poliakov A.V."/>
            <person name="Pollet N."/>
            <person name="Robert J."/>
            <person name="Salamov A."/>
            <person name="Sater A.K."/>
            <person name="Schmutz J."/>
            <person name="Terry A."/>
            <person name="Vize P.D."/>
            <person name="Warren W.C."/>
            <person name="Wells D."/>
            <person name="Wills A."/>
            <person name="Wilson R.K."/>
            <person name="Zimmerman L.B."/>
            <person name="Zorn A.M."/>
            <person name="Grainger R."/>
            <person name="Grammer T."/>
            <person name="Khokha M.K."/>
            <person name="Richardson P.M."/>
            <person name="Rokhsar D.S."/>
        </authorList>
    </citation>
    <scope>NUCLEOTIDE SEQUENCE [LARGE SCALE GENOMIC DNA]</scope>
    <source>
        <strain evidence="4">Nigerian</strain>
    </source>
</reference>
<dbReference type="Ensembl" id="ENSXETT00000114106">
    <property type="protein sequence ID" value="ENSXETP00000102927"/>
    <property type="gene ID" value="ENSXETG00000045594"/>
</dbReference>
<dbReference type="CDD" id="cd13265">
    <property type="entry name" value="PH_evt"/>
    <property type="match status" value="1"/>
</dbReference>
<sequence length="214" mass="24397">MPRSQHSREHKRQVQIPAGGALGNMALVKSGWLWRQSWVLKRWKKHWFDLWLDGNLLYYPDENRRTVEDRIPMKSNCVNVRAGQECGDILPPDGSTQDSLVTVELRDRSKLLLCAESDDDAVAWKMALMDTQFYPVCVYDPYDDHYQAVPFDAHNAAYVSQGYYGRGYAPRLAHLIGREDPYGYSYGEQMALGMLAGAVTGSALSSLVWLPCWF</sequence>
<dbReference type="Ensembl" id="ENSXETT00000117945">
    <property type="protein sequence ID" value="ENSXETP00000107193"/>
    <property type="gene ID" value="ENSXETG00000045594"/>
</dbReference>
<reference evidence="4" key="2">
    <citation type="submission" date="2021-03" db="UniProtKB">
        <authorList>
            <consortium name="Ensembl"/>
        </authorList>
    </citation>
    <scope>IDENTIFICATION</scope>
</reference>
<dbReference type="PANTHER" id="PTHR14309">
    <property type="entry name" value="EXPRESSED PROTEIN"/>
    <property type="match status" value="1"/>
</dbReference>
<dbReference type="GO" id="GO:0016020">
    <property type="term" value="C:membrane"/>
    <property type="evidence" value="ECO:0007669"/>
    <property type="project" value="UniProtKB-SubCell"/>
</dbReference>
<evidence type="ECO:0000259" key="3">
    <source>
        <dbReference type="PROSITE" id="PS50003"/>
    </source>
</evidence>
<dbReference type="InParanoid" id="A0A803JMN5"/>
<dbReference type="SMART" id="SM00233">
    <property type="entry name" value="PH"/>
    <property type="match status" value="1"/>
</dbReference>
<evidence type="ECO:0000313" key="4">
    <source>
        <dbReference type="Ensembl" id="ENSXETP00000109227"/>
    </source>
</evidence>